<reference evidence="2" key="1">
    <citation type="submission" date="2020-06" db="EMBL/GenBank/DDBJ databases">
        <title>WGS assembly of Ceratodon purpureus strain R40.</title>
        <authorList>
            <person name="Carey S.B."/>
            <person name="Jenkins J."/>
            <person name="Shu S."/>
            <person name="Lovell J.T."/>
            <person name="Sreedasyam A."/>
            <person name="Maumus F."/>
            <person name="Tiley G.P."/>
            <person name="Fernandez-Pozo N."/>
            <person name="Barry K."/>
            <person name="Chen C."/>
            <person name="Wang M."/>
            <person name="Lipzen A."/>
            <person name="Daum C."/>
            <person name="Saski C.A."/>
            <person name="Payton A.C."/>
            <person name="Mcbreen J.C."/>
            <person name="Conrad R.E."/>
            <person name="Kollar L.M."/>
            <person name="Olsson S."/>
            <person name="Huttunen S."/>
            <person name="Landis J.B."/>
            <person name="Wickett N.J."/>
            <person name="Johnson M.G."/>
            <person name="Rensing S.A."/>
            <person name="Grimwood J."/>
            <person name="Schmutz J."/>
            <person name="Mcdaniel S.F."/>
        </authorList>
    </citation>
    <scope>NUCLEOTIDE SEQUENCE</scope>
    <source>
        <strain evidence="2">R40</strain>
    </source>
</reference>
<name>A0A8T0ID21_CERPU</name>
<keyword evidence="1" id="KW-0853">WD repeat</keyword>
<dbReference type="SUPFAM" id="SSF50978">
    <property type="entry name" value="WD40 repeat-like"/>
    <property type="match status" value="1"/>
</dbReference>
<dbReference type="AlphaFoldDB" id="A0A8T0ID21"/>
<dbReference type="SMART" id="SM00320">
    <property type="entry name" value="WD40"/>
    <property type="match status" value="6"/>
</dbReference>
<comment type="caution">
    <text evidence="2">The sequence shown here is derived from an EMBL/GenBank/DDBJ whole genome shotgun (WGS) entry which is preliminary data.</text>
</comment>
<evidence type="ECO:0000313" key="3">
    <source>
        <dbReference type="Proteomes" id="UP000822688"/>
    </source>
</evidence>
<accession>A0A8T0ID21</accession>
<sequence length="388" mass="41920">MGFLSVVASICTPNAYPRFLRTVRWRSCSCAYDVSFDGKLQRQWQGKLHNGAILSLLLRHTTEQNAGRLSLVSSSSDAQLLMTCFGVPAVPDATAGGELEVVDKCTLRGADGGGPIFSSGIAPHLDLLITGHAERELGLWRLRDWTPVPGVDLRGHTGWVRTLAVSNQLMISAACNFIKVWELPVTSDAMTTKSSTIKHLGDLELFKGDVLVSAMDDDCVYAATADGMLHVWTISQAIKNLSVSSTHRRGSVQAHKGRIISLLLHNGVVITAGHDGHIRVWCKSTLQMKAEAVAAHEGSKLHSLASTSAFLFSGGADKFVRVWDPATLTPIGHPVQAHAKGVRSLAATTSASMSPFETECQLHSLNSTVWVVSGDAHGEIILWRFIRK</sequence>
<feature type="repeat" description="WD" evidence="1">
    <location>
        <begin position="252"/>
        <end position="281"/>
    </location>
</feature>
<evidence type="ECO:0000313" key="2">
    <source>
        <dbReference type="EMBL" id="KAG0581640.1"/>
    </source>
</evidence>
<dbReference type="InterPro" id="IPR001680">
    <property type="entry name" value="WD40_rpt"/>
</dbReference>
<dbReference type="Pfam" id="PF00400">
    <property type="entry name" value="WD40"/>
    <property type="match status" value="2"/>
</dbReference>
<organism evidence="2 3">
    <name type="scientific">Ceratodon purpureus</name>
    <name type="common">Fire moss</name>
    <name type="synonym">Dicranum purpureum</name>
    <dbReference type="NCBI Taxonomy" id="3225"/>
    <lineage>
        <taxon>Eukaryota</taxon>
        <taxon>Viridiplantae</taxon>
        <taxon>Streptophyta</taxon>
        <taxon>Embryophyta</taxon>
        <taxon>Bryophyta</taxon>
        <taxon>Bryophytina</taxon>
        <taxon>Bryopsida</taxon>
        <taxon>Dicranidae</taxon>
        <taxon>Pseudoditrichales</taxon>
        <taxon>Ditrichaceae</taxon>
        <taxon>Ceratodon</taxon>
    </lineage>
</organism>
<dbReference type="InterPro" id="IPR036322">
    <property type="entry name" value="WD40_repeat_dom_sf"/>
</dbReference>
<dbReference type="PROSITE" id="PS50082">
    <property type="entry name" value="WD_REPEATS_2"/>
    <property type="match status" value="1"/>
</dbReference>
<dbReference type="InterPro" id="IPR015943">
    <property type="entry name" value="WD40/YVTN_repeat-like_dom_sf"/>
</dbReference>
<dbReference type="PANTHER" id="PTHR19855:SF11">
    <property type="entry name" value="RIBOSOME BIOGENESIS PROTEIN WDR12"/>
    <property type="match status" value="1"/>
</dbReference>
<dbReference type="PANTHER" id="PTHR19855">
    <property type="entry name" value="WD40 REPEAT PROTEIN 12, 37"/>
    <property type="match status" value="1"/>
</dbReference>
<evidence type="ECO:0000256" key="1">
    <source>
        <dbReference type="PROSITE-ProRule" id="PRU00221"/>
    </source>
</evidence>
<keyword evidence="3" id="KW-1185">Reference proteome</keyword>
<gene>
    <name evidence="2" type="ORF">KC19_4G268000</name>
</gene>
<dbReference type="EMBL" id="CM026424">
    <property type="protein sequence ID" value="KAG0581640.1"/>
    <property type="molecule type" value="Genomic_DNA"/>
</dbReference>
<protein>
    <submittedName>
        <fullName evidence="2">Uncharacterized protein</fullName>
    </submittedName>
</protein>
<proteinExistence type="predicted"/>
<dbReference type="Proteomes" id="UP000822688">
    <property type="component" value="Chromosome 4"/>
</dbReference>
<dbReference type="Gene3D" id="2.130.10.10">
    <property type="entry name" value="YVTN repeat-like/Quinoprotein amine dehydrogenase"/>
    <property type="match status" value="2"/>
</dbReference>